<dbReference type="RefSeq" id="WP_131944855.1">
    <property type="nucleotide sequence ID" value="NZ_BAAAMX010000014.1"/>
</dbReference>
<dbReference type="EMBL" id="SMJW01000353">
    <property type="protein sequence ID" value="TDC04179.1"/>
    <property type="molecule type" value="Genomic_DNA"/>
</dbReference>
<sequence>MGDMARYRRDAQLESFPRDLLDEFVRALLNVAEQAPVTEAGFAFEEEVFDDLRLVEGRHLAAGARYRITADEVTGDLSVPAWNKAGETRIDVTAGPEGHTVDLHVDLRMSGRRFHGIRITGGYQGPKPFRMLRRAKWECEVRAEEWWSLLGPKAAPLSLRVEHPLAVVDLQVARGKDENGRWSVDTTARFGGRSIARPLAAVALAVMRRRIRRMLDEWIGEAVSRWNADVPVMVEHGLRERLDFEHQVTLKAVSREWADAYTTALHQAIEGAPLEEGGLIRSSEGVVSVRLLKGEHIGPGARYRIEPIPEDSVEPLDVNVVAWELDGPNRVEFKTPDDAQTGWVEIDSARKPTVVRAALAGGLEGFTQVSCEAEMDLERWWASEDPALTATADSPLGEAGLTIRRTPADTGEWTVHIAATAEGRAWARQLVAVAGLLAAVPLNRSFEEKADAAASHWHDLVGGGEEISPKDAADATLRALLDHGSPDWTGGRRALSRLDARLSQRLAELEARTA</sequence>
<organism evidence="1 2">
    <name type="scientific">Actinomadura bangladeshensis</name>
    <dbReference type="NCBI Taxonomy" id="453573"/>
    <lineage>
        <taxon>Bacteria</taxon>
        <taxon>Bacillati</taxon>
        <taxon>Actinomycetota</taxon>
        <taxon>Actinomycetes</taxon>
        <taxon>Streptosporangiales</taxon>
        <taxon>Thermomonosporaceae</taxon>
        <taxon>Actinomadura</taxon>
    </lineage>
</organism>
<gene>
    <name evidence="1" type="ORF">E1284_37255</name>
</gene>
<evidence type="ECO:0000313" key="2">
    <source>
        <dbReference type="Proteomes" id="UP000295431"/>
    </source>
</evidence>
<dbReference type="AlphaFoldDB" id="A0A4R4N5S3"/>
<protein>
    <submittedName>
        <fullName evidence="1">Uncharacterized protein</fullName>
    </submittedName>
</protein>
<reference evidence="1 2" key="1">
    <citation type="submission" date="2019-03" db="EMBL/GenBank/DDBJ databases">
        <title>Draft genome sequences of novel Actinobacteria.</title>
        <authorList>
            <person name="Sahin N."/>
            <person name="Ay H."/>
            <person name="Saygin H."/>
        </authorList>
    </citation>
    <scope>NUCLEOTIDE SEQUENCE [LARGE SCALE GENOMIC DNA]</scope>
    <source>
        <strain evidence="1 2">DSM 45347</strain>
    </source>
</reference>
<comment type="caution">
    <text evidence="1">The sequence shown here is derived from an EMBL/GenBank/DDBJ whole genome shotgun (WGS) entry which is preliminary data.</text>
</comment>
<name>A0A4R4N5S3_9ACTN</name>
<keyword evidence="2" id="KW-1185">Reference proteome</keyword>
<dbReference type="Proteomes" id="UP000295431">
    <property type="component" value="Unassembled WGS sequence"/>
</dbReference>
<evidence type="ECO:0000313" key="1">
    <source>
        <dbReference type="EMBL" id="TDC04179.1"/>
    </source>
</evidence>
<accession>A0A4R4N5S3</accession>
<proteinExistence type="predicted"/>
<dbReference type="OrthoDB" id="3420364at2"/>